<sequence>MSQVKSEWLQISPELRAYYSRPDGSGPFPLILVFIEAFGVNEHFEDVAQRLAKEGFAAIVPDIYHGKVYDYQDFQNAIGHLRTLQDDVVMKEARASIAAAQERPEVAAGKIGIVGFCMGGRYTFLANAALAEHAAVAVAFYGGGIAPESDPAGRPPLLDHVPAMRAPITLLYGAEDQSILPDEHARIVAALSRAKKRYTLSVFPGAPHGFFSDRRDSYRREVAAEAWQITLNEFSKHLGAKQ</sequence>
<dbReference type="InterPro" id="IPR002925">
    <property type="entry name" value="Dienelactn_hydro"/>
</dbReference>
<dbReference type="Pfam" id="PF01738">
    <property type="entry name" value="DLH"/>
    <property type="match status" value="1"/>
</dbReference>
<feature type="domain" description="Dienelactone hydrolase" evidence="1">
    <location>
        <begin position="15"/>
        <end position="237"/>
    </location>
</feature>
<dbReference type="Proteomes" id="UP001197378">
    <property type="component" value="Unassembled WGS sequence"/>
</dbReference>
<dbReference type="RefSeq" id="WP_215872466.1">
    <property type="nucleotide sequence ID" value="NZ_JAAXYO010000039.1"/>
</dbReference>
<organism evidence="2 3">
    <name type="scientific">Igneacidithiobacillus copahuensis</name>
    <dbReference type="NCBI Taxonomy" id="2724909"/>
    <lineage>
        <taxon>Bacteria</taxon>
        <taxon>Pseudomonadati</taxon>
        <taxon>Pseudomonadota</taxon>
        <taxon>Acidithiobacillia</taxon>
        <taxon>Acidithiobacillales</taxon>
        <taxon>Acidithiobacillaceae</taxon>
        <taxon>Igneacidithiobacillus</taxon>
    </lineage>
</organism>
<comment type="caution">
    <text evidence="2">The sequence shown here is derived from an EMBL/GenBank/DDBJ whole genome shotgun (WGS) entry which is preliminary data.</text>
</comment>
<evidence type="ECO:0000313" key="2">
    <source>
        <dbReference type="EMBL" id="MBU2787461.1"/>
    </source>
</evidence>
<protein>
    <submittedName>
        <fullName evidence="2">Dienelactone hydrolase family protein</fullName>
    </submittedName>
</protein>
<dbReference type="PANTHER" id="PTHR46623:SF6">
    <property type="entry name" value="ALPHA_BETA-HYDROLASES SUPERFAMILY PROTEIN"/>
    <property type="match status" value="1"/>
</dbReference>
<keyword evidence="2" id="KW-0378">Hydrolase</keyword>
<dbReference type="EMBL" id="JAAXYO010000039">
    <property type="protein sequence ID" value="MBU2787461.1"/>
    <property type="molecule type" value="Genomic_DNA"/>
</dbReference>
<evidence type="ECO:0000259" key="1">
    <source>
        <dbReference type="Pfam" id="PF01738"/>
    </source>
</evidence>
<dbReference type="SUPFAM" id="SSF53474">
    <property type="entry name" value="alpha/beta-Hydrolases"/>
    <property type="match status" value="1"/>
</dbReference>
<name>A0AAE3CJ62_9PROT</name>
<dbReference type="AlphaFoldDB" id="A0AAE3CJ62"/>
<gene>
    <name evidence="2" type="ORF">HFQ13_04410</name>
</gene>
<dbReference type="PANTHER" id="PTHR46623">
    <property type="entry name" value="CARBOXYMETHYLENEBUTENOLIDASE-RELATED"/>
    <property type="match status" value="1"/>
</dbReference>
<reference evidence="2" key="1">
    <citation type="journal article" date="2021" name="ISME J.">
        <title>Genomic evolution of the class Acidithiobacillia: deep-branching Proteobacteria living in extreme acidic conditions.</title>
        <authorList>
            <person name="Moya-Beltran A."/>
            <person name="Beard S."/>
            <person name="Rojas-Villalobos C."/>
            <person name="Issotta F."/>
            <person name="Gallardo Y."/>
            <person name="Ulloa R."/>
            <person name="Giaveno A."/>
            <person name="Degli Esposti M."/>
            <person name="Johnson D.B."/>
            <person name="Quatrini R."/>
        </authorList>
    </citation>
    <scope>NUCLEOTIDE SEQUENCE</scope>
    <source>
        <strain evidence="2">VAN18-1</strain>
    </source>
</reference>
<keyword evidence="3" id="KW-1185">Reference proteome</keyword>
<accession>A0AAE3CJ62</accession>
<dbReference type="InterPro" id="IPR051049">
    <property type="entry name" value="Dienelactone_hydrolase-like"/>
</dbReference>
<dbReference type="InterPro" id="IPR029058">
    <property type="entry name" value="AB_hydrolase_fold"/>
</dbReference>
<dbReference type="Gene3D" id="3.40.50.1820">
    <property type="entry name" value="alpha/beta hydrolase"/>
    <property type="match status" value="1"/>
</dbReference>
<dbReference type="GO" id="GO:0016787">
    <property type="term" value="F:hydrolase activity"/>
    <property type="evidence" value="ECO:0007669"/>
    <property type="project" value="UniProtKB-KW"/>
</dbReference>
<evidence type="ECO:0000313" key="3">
    <source>
        <dbReference type="Proteomes" id="UP001197378"/>
    </source>
</evidence>
<proteinExistence type="predicted"/>